<organism evidence="10 11">
    <name type="scientific">Strongyloides venezuelensis</name>
    <name type="common">Threadworm</name>
    <dbReference type="NCBI Taxonomy" id="75913"/>
    <lineage>
        <taxon>Eukaryota</taxon>
        <taxon>Metazoa</taxon>
        <taxon>Ecdysozoa</taxon>
        <taxon>Nematoda</taxon>
        <taxon>Chromadorea</taxon>
        <taxon>Rhabditida</taxon>
        <taxon>Tylenchina</taxon>
        <taxon>Panagrolaimomorpha</taxon>
        <taxon>Strongyloidoidea</taxon>
        <taxon>Strongyloididae</taxon>
        <taxon>Strongyloides</taxon>
    </lineage>
</organism>
<keyword evidence="5 7" id="KW-0175">Coiled coil</keyword>
<feature type="coiled-coil region" evidence="7">
    <location>
        <begin position="65"/>
        <end position="92"/>
    </location>
</feature>
<protein>
    <submittedName>
        <fullName evidence="11">Uncharacterized protein</fullName>
    </submittedName>
</protein>
<evidence type="ECO:0000313" key="11">
    <source>
        <dbReference type="WBParaSite" id="SVE_0941100.2"/>
    </source>
</evidence>
<evidence type="ECO:0000256" key="4">
    <source>
        <dbReference type="ARBA" id="ARBA00022989"/>
    </source>
</evidence>
<dbReference type="GO" id="GO:0012505">
    <property type="term" value="C:endomembrane system"/>
    <property type="evidence" value="ECO:0007669"/>
    <property type="project" value="TreeGrafter"/>
</dbReference>
<name>A0A0K0FK48_STRVS</name>
<evidence type="ECO:0000313" key="10">
    <source>
        <dbReference type="Proteomes" id="UP000035680"/>
    </source>
</evidence>
<feature type="transmembrane region" description="Helical" evidence="9">
    <location>
        <begin position="451"/>
        <end position="472"/>
    </location>
</feature>
<dbReference type="PANTHER" id="PTHR17613:SF14">
    <property type="entry name" value="DEMENTIN, ISOFORM H"/>
    <property type="match status" value="1"/>
</dbReference>
<evidence type="ECO:0000256" key="8">
    <source>
        <dbReference type="SAM" id="MobiDB-lite"/>
    </source>
</evidence>
<comment type="similarity">
    <text evidence="2">Belongs to the TEX28 family.</text>
</comment>
<evidence type="ECO:0000256" key="1">
    <source>
        <dbReference type="ARBA" id="ARBA00004370"/>
    </source>
</evidence>
<keyword evidence="10" id="KW-1185">Reference proteome</keyword>
<evidence type="ECO:0000256" key="3">
    <source>
        <dbReference type="ARBA" id="ARBA00022692"/>
    </source>
</evidence>
<proteinExistence type="inferred from homology"/>
<keyword evidence="3 9" id="KW-0812">Transmembrane</keyword>
<dbReference type="AlphaFoldDB" id="A0A0K0FK48"/>
<keyword evidence="4 9" id="KW-1133">Transmembrane helix</keyword>
<dbReference type="Pfam" id="PF10267">
    <property type="entry name" value="Tmemb_cc2"/>
    <property type="match status" value="1"/>
</dbReference>
<sequence>MIESSSILASLNLMGHSKRIKKIKNVLGDLSNDRGSMKSSDGGGNESGSGIGDYTFNSSAIYDDRSKLEEKIKAVKRKIAELQLQCEQDVEEFLKTDRQFINNPRNPQATRLKQHFDTRNKKNKKNLENLTKRLELLEQNLLELDSNGSGSLCDSNARGRKQFLSSMSSNILKTGANVKEMTENVIFAPKNIAKAISGSARKYYGSTDNIDKKLDGNSTFYPELAPPTYSDRVRSLPNKTKFSEPSTEMAQSGSSEEALPLIDNEIHCGKNITNLPCQRDPSSVIMQRQFDTSTLINELSELKKTIEDIKLKQENYITSLQNENKILFRTMDEEKFKLSKIEESLFELIELHQNENRKLKDDLNSISRRMDYQYNDRFSKLEEAIEGSNNRMLRIERNIIENNRNASRMSDQCSTISIAIINLAAEFLKIILYAISVLVEGVRGIWSKMNPLIATFLIIAIILAAFNPHFLIDLVFGKKKSFPQTKDDTQKFSHSLL</sequence>
<dbReference type="STRING" id="75913.A0A0K0FK48"/>
<feature type="compositionally biased region" description="Polar residues" evidence="8">
    <location>
        <begin position="237"/>
        <end position="255"/>
    </location>
</feature>
<feature type="compositionally biased region" description="Gly residues" evidence="8">
    <location>
        <begin position="41"/>
        <end position="50"/>
    </location>
</feature>
<dbReference type="GO" id="GO:0016020">
    <property type="term" value="C:membrane"/>
    <property type="evidence" value="ECO:0007669"/>
    <property type="project" value="UniProtKB-SubCell"/>
</dbReference>
<evidence type="ECO:0000256" key="5">
    <source>
        <dbReference type="ARBA" id="ARBA00023054"/>
    </source>
</evidence>
<accession>A0A0K0FK48</accession>
<feature type="region of interest" description="Disordered" evidence="8">
    <location>
        <begin position="31"/>
        <end position="50"/>
    </location>
</feature>
<reference evidence="11" key="2">
    <citation type="submission" date="2015-08" db="UniProtKB">
        <authorList>
            <consortium name="WormBaseParasite"/>
        </authorList>
    </citation>
    <scope>IDENTIFICATION</scope>
</reference>
<feature type="coiled-coil region" evidence="7">
    <location>
        <begin position="120"/>
        <end position="147"/>
    </location>
</feature>
<evidence type="ECO:0000256" key="2">
    <source>
        <dbReference type="ARBA" id="ARBA00008108"/>
    </source>
</evidence>
<dbReference type="WBParaSite" id="SVE_0941100.2">
    <property type="protein sequence ID" value="SVE_0941100.2"/>
    <property type="gene ID" value="SVE_0941100"/>
</dbReference>
<evidence type="ECO:0000256" key="6">
    <source>
        <dbReference type="ARBA" id="ARBA00023136"/>
    </source>
</evidence>
<dbReference type="PANTHER" id="PTHR17613">
    <property type="entry name" value="CEREBRAL PROTEIN-11-RELATED"/>
    <property type="match status" value="1"/>
</dbReference>
<reference evidence="10" key="1">
    <citation type="submission" date="2014-07" db="EMBL/GenBank/DDBJ databases">
        <authorList>
            <person name="Martin A.A"/>
            <person name="De Silva N."/>
        </authorList>
    </citation>
    <scope>NUCLEOTIDE SEQUENCE</scope>
</reference>
<dbReference type="Proteomes" id="UP000035680">
    <property type="component" value="Unassembled WGS sequence"/>
</dbReference>
<feature type="coiled-coil region" evidence="7">
    <location>
        <begin position="349"/>
        <end position="398"/>
    </location>
</feature>
<evidence type="ECO:0000256" key="9">
    <source>
        <dbReference type="SAM" id="Phobius"/>
    </source>
</evidence>
<keyword evidence="6 9" id="KW-0472">Membrane</keyword>
<feature type="transmembrane region" description="Helical" evidence="9">
    <location>
        <begin position="416"/>
        <end position="439"/>
    </location>
</feature>
<comment type="subcellular location">
    <subcellularLocation>
        <location evidence="1">Membrane</location>
    </subcellularLocation>
</comment>
<feature type="region of interest" description="Disordered" evidence="8">
    <location>
        <begin position="228"/>
        <end position="256"/>
    </location>
</feature>
<evidence type="ECO:0000256" key="7">
    <source>
        <dbReference type="SAM" id="Coils"/>
    </source>
</evidence>
<dbReference type="InterPro" id="IPR019394">
    <property type="entry name" value="TEX28/TMCC"/>
</dbReference>